<dbReference type="AlphaFoldDB" id="A0A811VL49"/>
<keyword evidence="3" id="KW-1185">Reference proteome</keyword>
<dbReference type="Proteomes" id="UP000606786">
    <property type="component" value="Unassembled WGS sequence"/>
</dbReference>
<name>A0A811VL49_CERCA</name>
<feature type="chain" id="PRO_5032275452" evidence="1">
    <location>
        <begin position="26"/>
        <end position="128"/>
    </location>
</feature>
<sequence length="128" mass="14984">MLLRMYACAWLALALTTTNRPRTMSWLFLQQQQDTFWPTPQILIPHTYTYTYVCMYVCTKKNAVLLRSKCMHPRGFVVHAEDMVHAKCNKYVGPLDLKMGHLSFWSSSLCRQCRQHSIPFRTLASTFC</sequence>
<reference evidence="2" key="1">
    <citation type="submission" date="2020-11" db="EMBL/GenBank/DDBJ databases">
        <authorList>
            <person name="Whitehead M."/>
        </authorList>
    </citation>
    <scope>NUCLEOTIDE SEQUENCE</scope>
    <source>
        <strain evidence="2">EGII</strain>
    </source>
</reference>
<dbReference type="EMBL" id="CAJHJT010000056">
    <property type="protein sequence ID" value="CAD7014939.1"/>
    <property type="molecule type" value="Genomic_DNA"/>
</dbReference>
<feature type="signal peptide" evidence="1">
    <location>
        <begin position="1"/>
        <end position="25"/>
    </location>
</feature>
<evidence type="ECO:0000313" key="2">
    <source>
        <dbReference type="EMBL" id="CAD7014939.1"/>
    </source>
</evidence>
<keyword evidence="1" id="KW-0732">Signal</keyword>
<evidence type="ECO:0000256" key="1">
    <source>
        <dbReference type="SAM" id="SignalP"/>
    </source>
</evidence>
<gene>
    <name evidence="2" type="ORF">CCAP1982_LOCUS22902</name>
</gene>
<organism evidence="2 3">
    <name type="scientific">Ceratitis capitata</name>
    <name type="common">Mediterranean fruit fly</name>
    <name type="synonym">Tephritis capitata</name>
    <dbReference type="NCBI Taxonomy" id="7213"/>
    <lineage>
        <taxon>Eukaryota</taxon>
        <taxon>Metazoa</taxon>
        <taxon>Ecdysozoa</taxon>
        <taxon>Arthropoda</taxon>
        <taxon>Hexapoda</taxon>
        <taxon>Insecta</taxon>
        <taxon>Pterygota</taxon>
        <taxon>Neoptera</taxon>
        <taxon>Endopterygota</taxon>
        <taxon>Diptera</taxon>
        <taxon>Brachycera</taxon>
        <taxon>Muscomorpha</taxon>
        <taxon>Tephritoidea</taxon>
        <taxon>Tephritidae</taxon>
        <taxon>Ceratitis</taxon>
        <taxon>Ceratitis</taxon>
    </lineage>
</organism>
<comment type="caution">
    <text evidence="2">The sequence shown here is derived from an EMBL/GenBank/DDBJ whole genome shotgun (WGS) entry which is preliminary data.</text>
</comment>
<proteinExistence type="predicted"/>
<evidence type="ECO:0000313" key="3">
    <source>
        <dbReference type="Proteomes" id="UP000606786"/>
    </source>
</evidence>
<accession>A0A811VL49</accession>
<protein>
    <submittedName>
        <fullName evidence="2">(Mediterranean fruit fly) hypothetical protein</fullName>
    </submittedName>
</protein>